<comment type="caution">
    <text evidence="2">The sequence shown here is derived from an EMBL/GenBank/DDBJ whole genome shotgun (WGS) entry which is preliminary data.</text>
</comment>
<dbReference type="Gene3D" id="1.10.340.70">
    <property type="match status" value="1"/>
</dbReference>
<sequence>MLLGYDYTLTYKKGQYNTVTDTVLRNPHSSLIENGSLHYLSWCGDDRVQNIIQLKEQDPTAEPQYAWRNGVLMRKGRLLVGKDDHCRKLLLQLFHASVLGGHSVLNTLQRMKKVVYWKGMKQDIFHFVKDCLTCQMHKLENVASLGLLQPLPIPGRICEDISMDFISGLPQSLGKDTVLVAVDCLSKSLQHRETTIRLLKENMRKAKKCMKT</sequence>
<dbReference type="Pfam" id="PF17921">
    <property type="entry name" value="Integrase_H2C2"/>
    <property type="match status" value="1"/>
</dbReference>
<dbReference type="EMBL" id="JACGWL010000008">
    <property type="protein sequence ID" value="KAK4397177.1"/>
    <property type="molecule type" value="Genomic_DNA"/>
</dbReference>
<protein>
    <recommendedName>
        <fullName evidence="1">Integrase zinc-binding domain-containing protein</fullName>
    </recommendedName>
</protein>
<dbReference type="InterPro" id="IPR041588">
    <property type="entry name" value="Integrase_H2C2"/>
</dbReference>
<name>A0AAE1WPD4_9LAMI</name>
<dbReference type="AlphaFoldDB" id="A0AAE1WPD4"/>
<reference evidence="2" key="2">
    <citation type="journal article" date="2024" name="Plant">
        <title>Genomic evolution and insights into agronomic trait innovations of Sesamum species.</title>
        <authorList>
            <person name="Miao H."/>
            <person name="Wang L."/>
            <person name="Qu L."/>
            <person name="Liu H."/>
            <person name="Sun Y."/>
            <person name="Le M."/>
            <person name="Wang Q."/>
            <person name="Wei S."/>
            <person name="Zheng Y."/>
            <person name="Lin W."/>
            <person name="Duan Y."/>
            <person name="Cao H."/>
            <person name="Xiong S."/>
            <person name="Wang X."/>
            <person name="Wei L."/>
            <person name="Li C."/>
            <person name="Ma Q."/>
            <person name="Ju M."/>
            <person name="Zhao R."/>
            <person name="Li G."/>
            <person name="Mu C."/>
            <person name="Tian Q."/>
            <person name="Mei H."/>
            <person name="Zhang T."/>
            <person name="Gao T."/>
            <person name="Zhang H."/>
        </authorList>
    </citation>
    <scope>NUCLEOTIDE SEQUENCE</scope>
    <source>
        <strain evidence="2">K16</strain>
    </source>
</reference>
<evidence type="ECO:0000259" key="1">
    <source>
        <dbReference type="Pfam" id="PF17921"/>
    </source>
</evidence>
<dbReference type="PANTHER" id="PTHR37984">
    <property type="entry name" value="PROTEIN CBG26694"/>
    <property type="match status" value="1"/>
</dbReference>
<gene>
    <name evidence="2" type="ORF">Sango_1554300</name>
</gene>
<evidence type="ECO:0000313" key="2">
    <source>
        <dbReference type="EMBL" id="KAK4397177.1"/>
    </source>
</evidence>
<evidence type="ECO:0000313" key="3">
    <source>
        <dbReference type="Proteomes" id="UP001289374"/>
    </source>
</evidence>
<dbReference type="PANTHER" id="PTHR37984:SF5">
    <property type="entry name" value="PROTEIN NYNRIN-LIKE"/>
    <property type="match status" value="1"/>
</dbReference>
<feature type="domain" description="Integrase zinc-binding" evidence="1">
    <location>
        <begin position="84"/>
        <end position="138"/>
    </location>
</feature>
<keyword evidence="3" id="KW-1185">Reference proteome</keyword>
<accession>A0AAE1WPD4</accession>
<organism evidence="2 3">
    <name type="scientific">Sesamum angolense</name>
    <dbReference type="NCBI Taxonomy" id="2727404"/>
    <lineage>
        <taxon>Eukaryota</taxon>
        <taxon>Viridiplantae</taxon>
        <taxon>Streptophyta</taxon>
        <taxon>Embryophyta</taxon>
        <taxon>Tracheophyta</taxon>
        <taxon>Spermatophyta</taxon>
        <taxon>Magnoliopsida</taxon>
        <taxon>eudicotyledons</taxon>
        <taxon>Gunneridae</taxon>
        <taxon>Pentapetalae</taxon>
        <taxon>asterids</taxon>
        <taxon>lamiids</taxon>
        <taxon>Lamiales</taxon>
        <taxon>Pedaliaceae</taxon>
        <taxon>Sesamum</taxon>
    </lineage>
</organism>
<proteinExistence type="predicted"/>
<dbReference type="Proteomes" id="UP001289374">
    <property type="component" value="Unassembled WGS sequence"/>
</dbReference>
<reference evidence="2" key="1">
    <citation type="submission" date="2020-06" db="EMBL/GenBank/DDBJ databases">
        <authorList>
            <person name="Li T."/>
            <person name="Hu X."/>
            <person name="Zhang T."/>
            <person name="Song X."/>
            <person name="Zhang H."/>
            <person name="Dai N."/>
            <person name="Sheng W."/>
            <person name="Hou X."/>
            <person name="Wei L."/>
        </authorList>
    </citation>
    <scope>NUCLEOTIDE SEQUENCE</scope>
    <source>
        <strain evidence="2">K16</strain>
        <tissue evidence="2">Leaf</tissue>
    </source>
</reference>
<dbReference type="InterPro" id="IPR050951">
    <property type="entry name" value="Retrovirus_Pol_polyprotein"/>
</dbReference>